<dbReference type="Gene3D" id="2.60.120.260">
    <property type="entry name" value="Galactose-binding domain-like"/>
    <property type="match status" value="1"/>
</dbReference>
<dbReference type="CDD" id="cd16917">
    <property type="entry name" value="HATPase_UhpB-NarQ-NarX-like"/>
    <property type="match status" value="1"/>
</dbReference>
<accession>A0ABT1WJE5</accession>
<gene>
    <name evidence="9" type="ORF">NQT62_14385</name>
</gene>
<name>A0ABT1WJE5_9BURK</name>
<feature type="transmembrane region" description="Helical" evidence="6">
    <location>
        <begin position="310"/>
        <end position="329"/>
    </location>
</feature>
<keyword evidence="6" id="KW-0472">Membrane</keyword>
<evidence type="ECO:0000313" key="9">
    <source>
        <dbReference type="EMBL" id="MCQ8897626.1"/>
    </source>
</evidence>
<keyword evidence="7" id="KW-0732">Signal</keyword>
<dbReference type="InterPro" id="IPR008979">
    <property type="entry name" value="Galactose-bd-like_sf"/>
</dbReference>
<dbReference type="GO" id="GO:0005524">
    <property type="term" value="F:ATP binding"/>
    <property type="evidence" value="ECO:0007669"/>
    <property type="project" value="UniProtKB-KW"/>
</dbReference>
<dbReference type="InterPro" id="IPR003594">
    <property type="entry name" value="HATPase_dom"/>
</dbReference>
<feature type="transmembrane region" description="Helical" evidence="6">
    <location>
        <begin position="253"/>
        <end position="274"/>
    </location>
</feature>
<keyword evidence="9" id="KW-0067">ATP-binding</keyword>
<dbReference type="Gene3D" id="1.20.5.1930">
    <property type="match status" value="1"/>
</dbReference>
<feature type="signal peptide" evidence="7">
    <location>
        <begin position="1"/>
        <end position="33"/>
    </location>
</feature>
<dbReference type="RefSeq" id="WP_256765435.1">
    <property type="nucleotide sequence ID" value="NZ_JANIGO010000006.1"/>
</dbReference>
<dbReference type="PANTHER" id="PTHR24421">
    <property type="entry name" value="NITRATE/NITRITE SENSOR PROTEIN NARX-RELATED"/>
    <property type="match status" value="1"/>
</dbReference>
<proteinExistence type="predicted"/>
<dbReference type="EMBL" id="JANIGO010000006">
    <property type="protein sequence ID" value="MCQ8897626.1"/>
    <property type="molecule type" value="Genomic_DNA"/>
</dbReference>
<organism evidence="9 10">
    <name type="scientific">Limnobacter humi</name>
    <dbReference type="NCBI Taxonomy" id="1778671"/>
    <lineage>
        <taxon>Bacteria</taxon>
        <taxon>Pseudomonadati</taxon>
        <taxon>Pseudomonadota</taxon>
        <taxon>Betaproteobacteria</taxon>
        <taxon>Burkholderiales</taxon>
        <taxon>Burkholderiaceae</taxon>
        <taxon>Limnobacter</taxon>
    </lineage>
</organism>
<feature type="transmembrane region" description="Helical" evidence="6">
    <location>
        <begin position="191"/>
        <end position="213"/>
    </location>
</feature>
<comment type="catalytic activity">
    <reaction evidence="1">
        <text>ATP + protein L-histidine = ADP + protein N-phospho-L-histidine.</text>
        <dbReference type="EC" id="2.7.13.3"/>
    </reaction>
</comment>
<evidence type="ECO:0000256" key="7">
    <source>
        <dbReference type="SAM" id="SignalP"/>
    </source>
</evidence>
<dbReference type="EC" id="2.7.13.3" evidence="2"/>
<feature type="transmembrane region" description="Helical" evidence="6">
    <location>
        <begin position="286"/>
        <end position="304"/>
    </location>
</feature>
<evidence type="ECO:0000256" key="5">
    <source>
        <dbReference type="ARBA" id="ARBA00023012"/>
    </source>
</evidence>
<feature type="domain" description="Histidine kinase/HSP90-like ATPase" evidence="8">
    <location>
        <begin position="537"/>
        <end position="622"/>
    </location>
</feature>
<keyword evidence="6" id="KW-0812">Transmembrane</keyword>
<evidence type="ECO:0000256" key="4">
    <source>
        <dbReference type="ARBA" id="ARBA00022777"/>
    </source>
</evidence>
<dbReference type="Gene3D" id="3.30.565.10">
    <property type="entry name" value="Histidine kinase-like ATPase, C-terminal domain"/>
    <property type="match status" value="1"/>
</dbReference>
<evidence type="ECO:0000256" key="6">
    <source>
        <dbReference type="SAM" id="Phobius"/>
    </source>
</evidence>
<evidence type="ECO:0000256" key="3">
    <source>
        <dbReference type="ARBA" id="ARBA00022679"/>
    </source>
</evidence>
<dbReference type="InterPro" id="IPR050482">
    <property type="entry name" value="Sensor_HK_TwoCompSys"/>
</dbReference>
<evidence type="ECO:0000259" key="8">
    <source>
        <dbReference type="Pfam" id="PF02518"/>
    </source>
</evidence>
<evidence type="ECO:0000313" key="10">
    <source>
        <dbReference type="Proteomes" id="UP001204142"/>
    </source>
</evidence>
<evidence type="ECO:0000256" key="1">
    <source>
        <dbReference type="ARBA" id="ARBA00000085"/>
    </source>
</evidence>
<dbReference type="PANTHER" id="PTHR24421:SF10">
    <property type="entry name" value="NITRATE_NITRITE SENSOR PROTEIN NARQ"/>
    <property type="match status" value="1"/>
</dbReference>
<feature type="transmembrane region" description="Helical" evidence="6">
    <location>
        <begin position="341"/>
        <end position="360"/>
    </location>
</feature>
<keyword evidence="4" id="KW-0418">Kinase</keyword>
<protein>
    <recommendedName>
        <fullName evidence="2">histidine kinase</fullName>
        <ecNumber evidence="2">2.7.13.3</ecNumber>
    </recommendedName>
</protein>
<dbReference type="Pfam" id="PF02518">
    <property type="entry name" value="HATPase_c"/>
    <property type="match status" value="1"/>
</dbReference>
<feature type="chain" id="PRO_5045208711" description="histidine kinase" evidence="7">
    <location>
        <begin position="34"/>
        <end position="630"/>
    </location>
</feature>
<evidence type="ECO:0000256" key="2">
    <source>
        <dbReference type="ARBA" id="ARBA00012438"/>
    </source>
</evidence>
<keyword evidence="5" id="KW-0902">Two-component regulatory system</keyword>
<comment type="caution">
    <text evidence="9">The sequence shown here is derived from an EMBL/GenBank/DDBJ whole genome shotgun (WGS) entry which is preliminary data.</text>
</comment>
<keyword evidence="6" id="KW-1133">Transmembrane helix</keyword>
<keyword evidence="3" id="KW-0808">Transferase</keyword>
<reference evidence="9 10" key="1">
    <citation type="submission" date="2022-07" db="EMBL/GenBank/DDBJ databases">
        <authorList>
            <person name="Xamxidin M."/>
            <person name="Wu M."/>
        </authorList>
    </citation>
    <scope>NUCLEOTIDE SEQUENCE [LARGE SCALE GENOMIC DNA]</scope>
    <source>
        <strain evidence="9 10">NBRC 111650</strain>
    </source>
</reference>
<keyword evidence="9" id="KW-0547">Nucleotide-binding</keyword>
<feature type="transmembrane region" description="Helical" evidence="6">
    <location>
        <begin position="225"/>
        <end position="247"/>
    </location>
</feature>
<keyword evidence="10" id="KW-1185">Reference proteome</keyword>
<dbReference type="InterPro" id="IPR036890">
    <property type="entry name" value="HATPase_C_sf"/>
</dbReference>
<dbReference type="Proteomes" id="UP001204142">
    <property type="component" value="Unassembled WGS sequence"/>
</dbReference>
<dbReference type="SUPFAM" id="SSF49785">
    <property type="entry name" value="Galactose-binding domain-like"/>
    <property type="match status" value="1"/>
</dbReference>
<sequence length="630" mass="71141">MSKPDRFHFWFACWVISAVLLALLGAFKAPVHADGNALLQTQGTLLQRGSIHYAGVAQVGDLAWNPSDPPIELPDVWNNTQPNFEGQALYKFRFDLQADKPVPDAIFLPRVVMNAHVFLNGSKIGGYGQVTGELSRYWNFPLMFQFSTALLKPTDNVLVVQVAGYKNYRSGLGRVWLGPTSAIEPLYCSAFRWQVTGSMLATLVALGAGLLLAFFSRYAASDQGLLFLGLAVLTFALRNVGYFTTWAPLPHPIWAEAVHSLHAWFVCLYGQFLLRYIRHPSRLLRGTLWGYAVLVTVATFALSGRDILQFTLFVLAPVVPLFFILNLMLLRHAWLYRDMEATLLGASSMLFVLLSVRDLSIMVDALPIESVLLSQYTGIALFGSGCWILLKRFSVMFRQLQDVNQSLNSQLSLRERQLMDQFMKIRQIEQQRTKDEERRRIMQDIHDGVGSSLVSALNENESRPLSRDEMTTVLQDCLDDLRLAIDSLDPQSDDLLALLGNFRWRYERRLRLSGIELHWRVRDIPTLKGYRSRDLFDLLRIVQEAFGNILKHAKAQAIELSIRPLDGRDRLELCIRDNGCGLPADRIQAGRGMAHMATRARSLGLVLEYTEGLDGQGFGLRILIPIQRQA</sequence>
<dbReference type="SUPFAM" id="SSF55874">
    <property type="entry name" value="ATPase domain of HSP90 chaperone/DNA topoisomerase II/histidine kinase"/>
    <property type="match status" value="1"/>
</dbReference>
<feature type="transmembrane region" description="Helical" evidence="6">
    <location>
        <begin position="372"/>
        <end position="390"/>
    </location>
</feature>